<protein>
    <submittedName>
        <fullName evidence="1">Uncharacterized protein</fullName>
    </submittedName>
</protein>
<keyword evidence="2" id="KW-1185">Reference proteome</keyword>
<comment type="caution">
    <text evidence="1">The sequence shown here is derived from an EMBL/GenBank/DDBJ whole genome shotgun (WGS) entry which is preliminary data.</text>
</comment>
<organism evidence="1 2">
    <name type="scientific">Mesorhizobium escarrei</name>
    <dbReference type="NCBI Taxonomy" id="666018"/>
    <lineage>
        <taxon>Bacteria</taxon>
        <taxon>Pseudomonadati</taxon>
        <taxon>Pseudomonadota</taxon>
        <taxon>Alphaproteobacteria</taxon>
        <taxon>Hyphomicrobiales</taxon>
        <taxon>Phyllobacteriaceae</taxon>
        <taxon>Mesorhizobium</taxon>
    </lineage>
</organism>
<accession>A0ABN8K706</accession>
<gene>
    <name evidence="1" type="ORF">MES5069_510011</name>
</gene>
<evidence type="ECO:0000313" key="2">
    <source>
        <dbReference type="Proteomes" id="UP001153050"/>
    </source>
</evidence>
<reference evidence="1 2" key="1">
    <citation type="submission" date="2022-03" db="EMBL/GenBank/DDBJ databases">
        <authorList>
            <person name="Brunel B."/>
        </authorList>
    </citation>
    <scope>NUCLEOTIDE SEQUENCE [LARGE SCALE GENOMIC DNA]</scope>
    <source>
        <strain evidence="1">STM5069sample</strain>
    </source>
</reference>
<dbReference type="Proteomes" id="UP001153050">
    <property type="component" value="Unassembled WGS sequence"/>
</dbReference>
<evidence type="ECO:0000313" key="1">
    <source>
        <dbReference type="EMBL" id="CAH2406060.1"/>
    </source>
</evidence>
<name>A0ABN8K706_9HYPH</name>
<proteinExistence type="predicted"/>
<sequence>MRILVRKDVGLDIAECGRRPLAACGRKTATIAATGLKSFPPLLIRLFGPVFWPIHFG</sequence>
<dbReference type="EMBL" id="CAKXZT010000148">
    <property type="protein sequence ID" value="CAH2406060.1"/>
    <property type="molecule type" value="Genomic_DNA"/>
</dbReference>